<dbReference type="EMBL" id="QYUL01000007">
    <property type="protein sequence ID" value="RJF76487.1"/>
    <property type="molecule type" value="Genomic_DNA"/>
</dbReference>
<evidence type="ECO:0000256" key="2">
    <source>
        <dbReference type="ARBA" id="ARBA00022679"/>
    </source>
</evidence>
<protein>
    <submittedName>
        <fullName evidence="6">Type II toxin-antitoxin system HipA family toxin</fullName>
    </submittedName>
</protein>
<organism evidence="6 7">
    <name type="scientific">Azospirillum cavernae</name>
    <dbReference type="NCBI Taxonomy" id="2320860"/>
    <lineage>
        <taxon>Bacteria</taxon>
        <taxon>Pseudomonadati</taxon>
        <taxon>Pseudomonadota</taxon>
        <taxon>Alphaproteobacteria</taxon>
        <taxon>Rhodospirillales</taxon>
        <taxon>Azospirillaceae</taxon>
        <taxon>Azospirillum</taxon>
    </lineage>
</organism>
<evidence type="ECO:0000259" key="5">
    <source>
        <dbReference type="Pfam" id="PF13657"/>
    </source>
</evidence>
<accession>A0A418VJZ9</accession>
<comment type="similarity">
    <text evidence="1">Belongs to the HipA Ser/Thr kinase family.</text>
</comment>
<dbReference type="OrthoDB" id="9805913at2"/>
<dbReference type="Pfam" id="PF13657">
    <property type="entry name" value="Couple_hipA"/>
    <property type="match status" value="1"/>
</dbReference>
<dbReference type="AlphaFoldDB" id="A0A418VJZ9"/>
<evidence type="ECO:0000256" key="1">
    <source>
        <dbReference type="ARBA" id="ARBA00010164"/>
    </source>
</evidence>
<dbReference type="Proteomes" id="UP000283458">
    <property type="component" value="Unassembled WGS sequence"/>
</dbReference>
<sequence>MTDVLHVLLDGALIGEVRKASRAGGTLSFVYDEAWRQNERAIPLSLSMPLAEAVHRDQIISAYMAGLLPDNENTLKQWGERFHVSWRSPFALLEHVGEDCAGAVQFVTGDRLVAMDQTQDEKRTVWLSDEEIGQRIADLRHGVVTGRRLGDPGQFSLAGAQAKTALLHDPDGNRWGVPTGRVPTTHILKPPMPGFSGHAENEHFCLVLARKLGMAAAASQVLTFAGETVIVVRRYDRVRTGEGHLRRVHQEDICQALGLPPDRKYEQAGGPGILRILAEVIPAAGRSAPLDALRFLEGCAYNFLIAGTDAHAKNFSMLLSSRGARLAPFYDLASILPHLKSGEVQMSGGQVAGFRDLKLAMKVDSKYPLQDIMPRHWEALARKARLATHAAIDYIRHQIAVLPDLAADVAAECAASGLSHPIIQSLPDCIAERAADLKPIYGSEALSEAALPR</sequence>
<gene>
    <name evidence="6" type="ORF">D3877_28960</name>
</gene>
<dbReference type="PANTHER" id="PTHR37419:SF1">
    <property type="entry name" value="SERINE_THREONINE-PROTEIN KINASE TOXIN HIPA"/>
    <property type="match status" value="1"/>
</dbReference>
<evidence type="ECO:0000256" key="3">
    <source>
        <dbReference type="ARBA" id="ARBA00022777"/>
    </source>
</evidence>
<dbReference type="GO" id="GO:0004674">
    <property type="term" value="F:protein serine/threonine kinase activity"/>
    <property type="evidence" value="ECO:0007669"/>
    <property type="project" value="TreeGrafter"/>
</dbReference>
<feature type="domain" description="HipA-like C-terminal" evidence="4">
    <location>
        <begin position="155"/>
        <end position="398"/>
    </location>
</feature>
<dbReference type="NCBIfam" id="TIGR03071">
    <property type="entry name" value="couple_hipA"/>
    <property type="match status" value="1"/>
</dbReference>
<dbReference type="Gene3D" id="1.10.1070.20">
    <property type="match status" value="1"/>
</dbReference>
<dbReference type="PANTHER" id="PTHR37419">
    <property type="entry name" value="SERINE/THREONINE-PROTEIN KINASE TOXIN HIPA"/>
    <property type="match status" value="1"/>
</dbReference>
<feature type="domain" description="HipA N-terminal subdomain 1" evidence="5">
    <location>
        <begin position="5"/>
        <end position="106"/>
    </location>
</feature>
<dbReference type="InterPro" id="IPR017508">
    <property type="entry name" value="HipA_N1"/>
</dbReference>
<keyword evidence="7" id="KW-1185">Reference proteome</keyword>
<keyword evidence="3" id="KW-0418">Kinase</keyword>
<keyword evidence="2" id="KW-0808">Transferase</keyword>
<evidence type="ECO:0000313" key="7">
    <source>
        <dbReference type="Proteomes" id="UP000283458"/>
    </source>
</evidence>
<dbReference type="InterPro" id="IPR012893">
    <property type="entry name" value="HipA-like_C"/>
</dbReference>
<dbReference type="CDD" id="cd17808">
    <property type="entry name" value="HipA_Ec_like"/>
    <property type="match status" value="1"/>
</dbReference>
<evidence type="ECO:0000259" key="4">
    <source>
        <dbReference type="Pfam" id="PF07804"/>
    </source>
</evidence>
<proteinExistence type="inferred from homology"/>
<name>A0A418VJZ9_9PROT</name>
<reference evidence="6 7" key="1">
    <citation type="submission" date="2018-09" db="EMBL/GenBank/DDBJ databases">
        <authorList>
            <person name="Zhu H."/>
        </authorList>
    </citation>
    <scope>NUCLEOTIDE SEQUENCE [LARGE SCALE GENOMIC DNA]</scope>
    <source>
        <strain evidence="6 7">K2W22B-5</strain>
    </source>
</reference>
<dbReference type="RefSeq" id="WP_119834264.1">
    <property type="nucleotide sequence ID" value="NZ_QYUL01000007.1"/>
</dbReference>
<evidence type="ECO:0000313" key="6">
    <source>
        <dbReference type="EMBL" id="RJF76487.1"/>
    </source>
</evidence>
<dbReference type="InterPro" id="IPR052028">
    <property type="entry name" value="HipA_Ser/Thr_kinase"/>
</dbReference>
<dbReference type="GO" id="GO:0005829">
    <property type="term" value="C:cytosol"/>
    <property type="evidence" value="ECO:0007669"/>
    <property type="project" value="TreeGrafter"/>
</dbReference>
<comment type="caution">
    <text evidence="6">The sequence shown here is derived from an EMBL/GenBank/DDBJ whole genome shotgun (WGS) entry which is preliminary data.</text>
</comment>
<dbReference type="Pfam" id="PF07804">
    <property type="entry name" value="HipA_C"/>
    <property type="match status" value="1"/>
</dbReference>